<protein>
    <submittedName>
        <fullName evidence="1">Uncharacterized protein</fullName>
    </submittedName>
</protein>
<dbReference type="EMBL" id="DTGZ01000007">
    <property type="protein sequence ID" value="HGV96743.1"/>
    <property type="molecule type" value="Genomic_DNA"/>
</dbReference>
<accession>A0A7C4TFQ9</accession>
<proteinExistence type="predicted"/>
<reference evidence="1" key="1">
    <citation type="journal article" date="2020" name="mSystems">
        <title>Genome- and Community-Level Interaction Insights into Carbon Utilization and Element Cycling Functions of Hydrothermarchaeota in Hydrothermal Sediment.</title>
        <authorList>
            <person name="Zhou Z."/>
            <person name="Liu Y."/>
            <person name="Xu W."/>
            <person name="Pan J."/>
            <person name="Luo Z.H."/>
            <person name="Li M."/>
        </authorList>
    </citation>
    <scope>NUCLEOTIDE SEQUENCE [LARGE SCALE GENOMIC DNA]</scope>
    <source>
        <strain evidence="1">SpSt-774</strain>
    </source>
</reference>
<organism evidence="1">
    <name type="scientific">candidate division WOR-3 bacterium</name>
    <dbReference type="NCBI Taxonomy" id="2052148"/>
    <lineage>
        <taxon>Bacteria</taxon>
        <taxon>Bacteria division WOR-3</taxon>
    </lineage>
</organism>
<evidence type="ECO:0000313" key="1">
    <source>
        <dbReference type="EMBL" id="HGV96743.1"/>
    </source>
</evidence>
<dbReference type="AlphaFoldDB" id="A0A7C4TFQ9"/>
<name>A0A7C4TFQ9_UNCW3</name>
<sequence>MIKDKRVILSEKPEFPENTKAVIIIYPLKSPTKIQKRQLEILKRGFPMGGIKYTERRELNER</sequence>
<gene>
    <name evidence="1" type="ORF">ENV60_00395</name>
</gene>
<comment type="caution">
    <text evidence="1">The sequence shown here is derived from an EMBL/GenBank/DDBJ whole genome shotgun (WGS) entry which is preliminary data.</text>
</comment>